<keyword evidence="1 6" id="KW-0645">Protease</keyword>
<dbReference type="InterPro" id="IPR009003">
    <property type="entry name" value="Peptidase_S1_PA"/>
</dbReference>
<dbReference type="PROSITE" id="PS00673">
    <property type="entry name" value="V8_SER"/>
    <property type="match status" value="1"/>
</dbReference>
<dbReference type="GO" id="GO:0008233">
    <property type="term" value="F:peptidase activity"/>
    <property type="evidence" value="ECO:0007669"/>
    <property type="project" value="UniProtKB-KW"/>
</dbReference>
<keyword evidence="3" id="KW-0378">Hydrolase</keyword>
<dbReference type="InterPro" id="IPR008353">
    <property type="entry name" value="Peptidase_S1B_tx"/>
</dbReference>
<sequence length="716" mass="75838">MAVTTSARAEGLKQAEAAAERYRRTSDERRNVERQMDAGVKFPDSPEAIAVRAARLLDRQAVPAAAAVESIREEHLSAPAAYERILGLSKELQAWSFLPRGARAARTVARIVTRENGRELPIGTGFLVSPRLLMTNHHVLPDEASARQCLLEFDAQVTIDNAPGTATRAEIDPGAFFVADERLDFALVLVRPLGDGRMPGDVFGWNRLSVQLGKLVIGEPVNVIGHPMGRLKEIAVRDNALQVRLDDFLHYRTDTEPGNSGSPVFNDQWEVVALHHSGVPEKDAQGRTLRKDGQVWEPGDGDDAVAWVANEGVRISSVLRHIAALPLDPARRALLAETGPDSGLGEAGTAPGAANPAGLDGSPVAAAPASPDGSPVAAPAVLDGAPATVSAAPVDGSPVAAARGPARAGAVERVALRPGPTAFGGRRHLVFLHGRSQQGKDTELLRRDWTAGLNHGLTRAGMPPVDPVDAWFPYYGNTLIEALGERESVPRPLAETTALPVAEACAPVGPARGTYEQLIAEAAANAHMPPRGEAAEERFGASVVGALQRQLSWLAAKTDLDEWVIATTLRDVAAYLDDPEVRETVLDTVLASMPTSGEVVFVTHSLGTVVGMDVLTRLGPEVDVALLVTAGSPLGLDGVHSRLLVGGPKRPDGDYPWINAWCPTDAVAIGCPLGGTWAGELTDLAVTNARDRAHDIEEYLTHPEVAAEIGRHVGHG</sequence>
<feature type="compositionally biased region" description="Basic and acidic residues" evidence="5">
    <location>
        <begin position="10"/>
        <end position="31"/>
    </location>
</feature>
<dbReference type="PANTHER" id="PTHR36234:SF5">
    <property type="entry name" value="LYSYL ENDOPEPTIDASE"/>
    <property type="match status" value="1"/>
</dbReference>
<proteinExistence type="predicted"/>
<dbReference type="EMBL" id="JBEXZR010000027">
    <property type="protein sequence ID" value="MEU0710667.1"/>
    <property type="molecule type" value="Genomic_DNA"/>
</dbReference>
<dbReference type="SUPFAM" id="SSF53474">
    <property type="entry name" value="alpha/beta-Hydrolases"/>
    <property type="match status" value="1"/>
</dbReference>
<dbReference type="Proteomes" id="UP001550378">
    <property type="component" value="Unassembled WGS sequence"/>
</dbReference>
<evidence type="ECO:0000256" key="1">
    <source>
        <dbReference type="ARBA" id="ARBA00022670"/>
    </source>
</evidence>
<evidence type="ECO:0000313" key="6">
    <source>
        <dbReference type="EMBL" id="MEU0710667.1"/>
    </source>
</evidence>
<dbReference type="RefSeq" id="WP_359807682.1">
    <property type="nucleotide sequence ID" value="NZ_JBEXZO010000001.1"/>
</dbReference>
<evidence type="ECO:0000313" key="7">
    <source>
        <dbReference type="Proteomes" id="UP001550378"/>
    </source>
</evidence>
<keyword evidence="7" id="KW-1185">Reference proteome</keyword>
<dbReference type="PRINTS" id="PR01774">
    <property type="entry name" value="EXFOLTOXIN"/>
</dbReference>
<organism evidence="6 7">
    <name type="scientific">Streptomyces lavendulocolor</name>
    <dbReference type="NCBI Taxonomy" id="67316"/>
    <lineage>
        <taxon>Bacteria</taxon>
        <taxon>Bacillati</taxon>
        <taxon>Actinomycetota</taxon>
        <taxon>Actinomycetes</taxon>
        <taxon>Kitasatosporales</taxon>
        <taxon>Streptomycetaceae</taxon>
        <taxon>Streptomyces</taxon>
    </lineage>
</organism>
<dbReference type="SUPFAM" id="SSF50494">
    <property type="entry name" value="Trypsin-like serine proteases"/>
    <property type="match status" value="1"/>
</dbReference>
<feature type="region of interest" description="Disordered" evidence="5">
    <location>
        <begin position="1"/>
        <end position="31"/>
    </location>
</feature>
<dbReference type="GO" id="GO:0006508">
    <property type="term" value="P:proteolysis"/>
    <property type="evidence" value="ECO:0007669"/>
    <property type="project" value="UniProtKB-KW"/>
</dbReference>
<dbReference type="InterPro" id="IPR029058">
    <property type="entry name" value="AB_hydrolase_fold"/>
</dbReference>
<dbReference type="InterPro" id="IPR000126">
    <property type="entry name" value="V8_ser_AS"/>
</dbReference>
<feature type="compositionally biased region" description="Low complexity" evidence="5">
    <location>
        <begin position="347"/>
        <end position="358"/>
    </location>
</feature>
<dbReference type="InterPro" id="IPR043504">
    <property type="entry name" value="Peptidase_S1_PA_chymotrypsin"/>
</dbReference>
<comment type="caution">
    <text evidence="6">The sequence shown here is derived from an EMBL/GenBank/DDBJ whole genome shotgun (WGS) entry which is preliminary data.</text>
</comment>
<keyword evidence="4" id="KW-0720">Serine protease</keyword>
<dbReference type="Pfam" id="PF13365">
    <property type="entry name" value="Trypsin_2"/>
    <property type="match status" value="1"/>
</dbReference>
<evidence type="ECO:0000256" key="2">
    <source>
        <dbReference type="ARBA" id="ARBA00022729"/>
    </source>
</evidence>
<reference evidence="6 7" key="1">
    <citation type="submission" date="2024-06" db="EMBL/GenBank/DDBJ databases">
        <title>The Natural Products Discovery Center: Release of the First 8490 Sequenced Strains for Exploring Actinobacteria Biosynthetic Diversity.</title>
        <authorList>
            <person name="Kalkreuter E."/>
            <person name="Kautsar S.A."/>
            <person name="Yang D."/>
            <person name="Bader C.D."/>
            <person name="Teijaro C.N."/>
            <person name="Fluegel L."/>
            <person name="Davis C.M."/>
            <person name="Simpson J.R."/>
            <person name="Lauterbach L."/>
            <person name="Steele A.D."/>
            <person name="Gui C."/>
            <person name="Meng S."/>
            <person name="Li G."/>
            <person name="Viehrig K."/>
            <person name="Ye F."/>
            <person name="Su P."/>
            <person name="Kiefer A.F."/>
            <person name="Nichols A."/>
            <person name="Cepeda A.J."/>
            <person name="Yan W."/>
            <person name="Fan B."/>
            <person name="Jiang Y."/>
            <person name="Adhikari A."/>
            <person name="Zheng C.-J."/>
            <person name="Schuster L."/>
            <person name="Cowan T.M."/>
            <person name="Smanski M.J."/>
            <person name="Chevrette M.G."/>
            <person name="De Carvalho L.P.S."/>
            <person name="Shen B."/>
        </authorList>
    </citation>
    <scope>NUCLEOTIDE SEQUENCE [LARGE SCALE GENOMIC DNA]</scope>
    <source>
        <strain evidence="6 7">NPDC006337</strain>
    </source>
</reference>
<accession>A0ABV2WBF3</accession>
<name>A0ABV2WBF3_9ACTN</name>
<dbReference type="Gene3D" id="2.40.10.10">
    <property type="entry name" value="Trypsin-like serine proteases"/>
    <property type="match status" value="2"/>
</dbReference>
<evidence type="ECO:0000256" key="3">
    <source>
        <dbReference type="ARBA" id="ARBA00022801"/>
    </source>
</evidence>
<evidence type="ECO:0000256" key="4">
    <source>
        <dbReference type="ARBA" id="ARBA00022825"/>
    </source>
</evidence>
<protein>
    <submittedName>
        <fullName evidence="6">Serine protease</fullName>
    </submittedName>
</protein>
<gene>
    <name evidence="6" type="ORF">ABZ508_25210</name>
</gene>
<keyword evidence="2" id="KW-0732">Signal</keyword>
<feature type="region of interest" description="Disordered" evidence="5">
    <location>
        <begin position="338"/>
        <end position="379"/>
    </location>
</feature>
<dbReference type="PANTHER" id="PTHR36234">
    <property type="entry name" value="LYSYL ENDOPEPTIDASE"/>
    <property type="match status" value="1"/>
</dbReference>
<evidence type="ECO:0000256" key="5">
    <source>
        <dbReference type="SAM" id="MobiDB-lite"/>
    </source>
</evidence>